<evidence type="ECO:0000256" key="10">
    <source>
        <dbReference type="SAM" id="MobiDB-lite"/>
    </source>
</evidence>
<reference evidence="11 12" key="1">
    <citation type="submission" date="2019-02" db="EMBL/GenBank/DDBJ databases">
        <title>Sequencing the genomes of 1000 actinobacteria strains.</title>
        <authorList>
            <person name="Klenk H.-P."/>
        </authorList>
    </citation>
    <scope>NUCLEOTIDE SEQUENCE [LARGE SCALE GENOMIC DNA]</scope>
    <source>
        <strain evidence="11 12">DSM 45888</strain>
    </source>
</reference>
<dbReference type="EMBL" id="SHKK01000001">
    <property type="protein sequence ID" value="RZT82719.1"/>
    <property type="molecule type" value="Genomic_DNA"/>
</dbReference>
<dbReference type="Pfam" id="PF01053">
    <property type="entry name" value="Cys_Met_Meta_PP"/>
    <property type="match status" value="1"/>
</dbReference>
<dbReference type="GO" id="GO:0003962">
    <property type="term" value="F:cystathionine gamma-synthase activity"/>
    <property type="evidence" value="ECO:0007669"/>
    <property type="project" value="UniProtKB-EC"/>
</dbReference>
<comment type="similarity">
    <text evidence="2 9">Belongs to the trans-sulfuration enzymes family.</text>
</comment>
<dbReference type="Proteomes" id="UP000293781">
    <property type="component" value="Unassembled WGS sequence"/>
</dbReference>
<dbReference type="SUPFAM" id="SSF53383">
    <property type="entry name" value="PLP-dependent transferases"/>
    <property type="match status" value="1"/>
</dbReference>
<dbReference type="GO" id="GO:0004123">
    <property type="term" value="F:cystathionine gamma-lyase activity"/>
    <property type="evidence" value="ECO:0007669"/>
    <property type="project" value="TreeGrafter"/>
</dbReference>
<feature type="region of interest" description="Disordered" evidence="10">
    <location>
        <begin position="1"/>
        <end position="28"/>
    </location>
</feature>
<gene>
    <name evidence="11" type="ORF">EV382_6031</name>
</gene>
<dbReference type="PANTHER" id="PTHR11808:SF15">
    <property type="entry name" value="CYSTATHIONINE GAMMA-LYASE"/>
    <property type="match status" value="1"/>
</dbReference>
<evidence type="ECO:0000256" key="4">
    <source>
        <dbReference type="ARBA" id="ARBA00051441"/>
    </source>
</evidence>
<dbReference type="AlphaFoldDB" id="A0A4Q7US15"/>
<proteinExistence type="inferred from homology"/>
<evidence type="ECO:0000256" key="6">
    <source>
        <dbReference type="ARBA" id="ARBA00068008"/>
    </source>
</evidence>
<dbReference type="GO" id="GO:0030170">
    <property type="term" value="F:pyridoxal phosphate binding"/>
    <property type="evidence" value="ECO:0007669"/>
    <property type="project" value="InterPro"/>
</dbReference>
<evidence type="ECO:0000256" key="9">
    <source>
        <dbReference type="RuleBase" id="RU362118"/>
    </source>
</evidence>
<dbReference type="InterPro" id="IPR015424">
    <property type="entry name" value="PyrdxlP-dep_Trfase"/>
</dbReference>
<comment type="cofactor">
    <cofactor evidence="1 9">
        <name>pyridoxal 5'-phosphate</name>
        <dbReference type="ChEBI" id="CHEBI:597326"/>
    </cofactor>
</comment>
<evidence type="ECO:0000256" key="8">
    <source>
        <dbReference type="PIRSR" id="PIRSR001434-2"/>
    </source>
</evidence>
<dbReference type="GO" id="GO:0019343">
    <property type="term" value="P:cysteine biosynthetic process via cystathionine"/>
    <property type="evidence" value="ECO:0007669"/>
    <property type="project" value="TreeGrafter"/>
</dbReference>
<organism evidence="11 12">
    <name type="scientific">Micromonospora violae</name>
    <dbReference type="NCBI Taxonomy" id="1278207"/>
    <lineage>
        <taxon>Bacteria</taxon>
        <taxon>Bacillati</taxon>
        <taxon>Actinomycetota</taxon>
        <taxon>Actinomycetes</taxon>
        <taxon>Micromonosporales</taxon>
        <taxon>Micromonosporaceae</taxon>
        <taxon>Micromonospora</taxon>
    </lineage>
</organism>
<evidence type="ECO:0000256" key="7">
    <source>
        <dbReference type="ARBA" id="ARBA00083849"/>
    </source>
</evidence>
<keyword evidence="3 8" id="KW-0663">Pyridoxal phosphate</keyword>
<comment type="catalytic activity">
    <reaction evidence="4">
        <text>O-succinyl-L-homoserine + L-cysteine = L,L-cystathionine + succinate + H(+)</text>
        <dbReference type="Rhea" id="RHEA:20397"/>
        <dbReference type="ChEBI" id="CHEBI:15378"/>
        <dbReference type="ChEBI" id="CHEBI:30031"/>
        <dbReference type="ChEBI" id="CHEBI:35235"/>
        <dbReference type="ChEBI" id="CHEBI:57661"/>
        <dbReference type="ChEBI" id="CHEBI:58161"/>
        <dbReference type="EC" id="2.5.1.48"/>
    </reaction>
</comment>
<comment type="caution">
    <text evidence="11">The sequence shown here is derived from an EMBL/GenBank/DDBJ whole genome shotgun (WGS) entry which is preliminary data.</text>
</comment>
<keyword evidence="11" id="KW-0456">Lyase</keyword>
<evidence type="ECO:0000256" key="1">
    <source>
        <dbReference type="ARBA" id="ARBA00001933"/>
    </source>
</evidence>
<dbReference type="GO" id="GO:0005737">
    <property type="term" value="C:cytoplasm"/>
    <property type="evidence" value="ECO:0007669"/>
    <property type="project" value="TreeGrafter"/>
</dbReference>
<dbReference type="Gene3D" id="3.90.1150.10">
    <property type="entry name" value="Aspartate Aminotransferase, domain 1"/>
    <property type="match status" value="1"/>
</dbReference>
<keyword evidence="12" id="KW-1185">Reference proteome</keyword>
<sequence>MPPAPDGPAPTLERGFRSSPPRRGTSLTRMSHGFETLAIHAGQDPEARTGAVIPPIYQTSTYAQDAVGAPRLGYEYSRSGNPTRDALQECLAALEGGSVGLAFASGLAAEDTLLRAVCQPGDHVVIPDDAYGGTYRLFARVAQRWGLEFTPAKVSDPAAIRAAVQPGRTKIIWLETPTNPLLGIADIAALAAVAHEAGALLVVDNTFASPYLQQPIAHGADVVVHSTTKYIGGHSDVVGGALVVADAALGEELRYHQNAMGAINGPFDAWLTLRGIKTLGVRMDRHCDNAERLAAYLDGHAKVAQVIYPGLPSHPGHEVAAKQMRRFGGMISFRATGGEEHAVDICNRTKLFVLAESLGGVESLIEHPGRMTHASAAGSPLEVPGDLVRLSVGIETVDDLLADLEQALG</sequence>
<dbReference type="FunFam" id="3.40.640.10:FF:000009">
    <property type="entry name" value="Cystathionine gamma-synthase homolog"/>
    <property type="match status" value="1"/>
</dbReference>
<dbReference type="PANTHER" id="PTHR11808">
    <property type="entry name" value="TRANS-SULFURATION ENZYME FAMILY MEMBER"/>
    <property type="match status" value="1"/>
</dbReference>
<evidence type="ECO:0000256" key="3">
    <source>
        <dbReference type="ARBA" id="ARBA00022898"/>
    </source>
</evidence>
<evidence type="ECO:0000313" key="12">
    <source>
        <dbReference type="Proteomes" id="UP000293781"/>
    </source>
</evidence>
<dbReference type="InterPro" id="IPR015422">
    <property type="entry name" value="PyrdxlP-dep_Trfase_small"/>
</dbReference>
<dbReference type="InterPro" id="IPR000277">
    <property type="entry name" value="Cys/Met-Metab_PyrdxlP-dep_enz"/>
</dbReference>
<dbReference type="GO" id="GO:0019346">
    <property type="term" value="P:transsulfuration"/>
    <property type="evidence" value="ECO:0007669"/>
    <property type="project" value="InterPro"/>
</dbReference>
<dbReference type="Gene3D" id="3.40.640.10">
    <property type="entry name" value="Type I PLP-dependent aspartate aminotransferase-like (Major domain)"/>
    <property type="match status" value="1"/>
</dbReference>
<protein>
    <recommendedName>
        <fullName evidence="6">Cystathionine gamma-synthase</fullName>
        <ecNumber evidence="5">2.5.1.48</ecNumber>
    </recommendedName>
    <alternativeName>
        <fullName evidence="7">O-succinylhomoserine (thiol)-lyase</fullName>
    </alternativeName>
</protein>
<accession>A0A4Q7US15</accession>
<dbReference type="InterPro" id="IPR054542">
    <property type="entry name" value="Cys_met_metab_PP"/>
</dbReference>
<evidence type="ECO:0000313" key="11">
    <source>
        <dbReference type="EMBL" id="RZT82719.1"/>
    </source>
</evidence>
<dbReference type="FunFam" id="3.90.1150.10:FF:000008">
    <property type="entry name" value="Cystathionine gamma-synthase"/>
    <property type="match status" value="1"/>
</dbReference>
<feature type="modified residue" description="N6-(pyridoxal phosphate)lysine" evidence="8">
    <location>
        <position position="229"/>
    </location>
</feature>
<dbReference type="EC" id="2.5.1.48" evidence="5"/>
<name>A0A4Q7US15_9ACTN</name>
<evidence type="ECO:0000256" key="2">
    <source>
        <dbReference type="ARBA" id="ARBA00009077"/>
    </source>
</evidence>
<dbReference type="CDD" id="cd00614">
    <property type="entry name" value="CGS_like"/>
    <property type="match status" value="1"/>
</dbReference>
<evidence type="ECO:0000256" key="5">
    <source>
        <dbReference type="ARBA" id="ARBA00066530"/>
    </source>
</evidence>
<dbReference type="InterPro" id="IPR015421">
    <property type="entry name" value="PyrdxlP-dep_Trfase_major"/>
</dbReference>
<dbReference type="NCBIfam" id="NF005871">
    <property type="entry name" value="PRK07811.1"/>
    <property type="match status" value="1"/>
</dbReference>
<dbReference type="PIRSF" id="PIRSF001434">
    <property type="entry name" value="CGS"/>
    <property type="match status" value="1"/>
</dbReference>
<dbReference type="PROSITE" id="PS00868">
    <property type="entry name" value="CYS_MET_METAB_PP"/>
    <property type="match status" value="1"/>
</dbReference>